<protein>
    <recommendedName>
        <fullName evidence="4">C2H2-type domain-containing protein</fullName>
    </recommendedName>
</protein>
<accession>A0A024GKL2</accession>
<reference evidence="2 3" key="1">
    <citation type="submission" date="2012-05" db="EMBL/GenBank/DDBJ databases">
        <title>Recombination and specialization in a pathogen metapopulation.</title>
        <authorList>
            <person name="Gardiner A."/>
            <person name="Kemen E."/>
            <person name="Schultz-Larsen T."/>
            <person name="MacLean D."/>
            <person name="Van Oosterhout C."/>
            <person name="Jones J.D.G."/>
        </authorList>
    </citation>
    <scope>NUCLEOTIDE SEQUENCE [LARGE SCALE GENOMIC DNA]</scope>
    <source>
        <strain evidence="2 3">Ac Nc2</strain>
    </source>
</reference>
<keyword evidence="3" id="KW-1185">Reference proteome</keyword>
<proteinExistence type="predicted"/>
<dbReference type="InParanoid" id="A0A024GKL2"/>
<evidence type="ECO:0000256" key="1">
    <source>
        <dbReference type="SAM" id="SignalP"/>
    </source>
</evidence>
<dbReference type="AlphaFoldDB" id="A0A024GKL2"/>
<gene>
    <name evidence="2" type="ORF">BN9_082810</name>
</gene>
<evidence type="ECO:0000313" key="2">
    <source>
        <dbReference type="EMBL" id="CCI47274.1"/>
    </source>
</evidence>
<organism evidence="2 3">
    <name type="scientific">Albugo candida</name>
    <dbReference type="NCBI Taxonomy" id="65357"/>
    <lineage>
        <taxon>Eukaryota</taxon>
        <taxon>Sar</taxon>
        <taxon>Stramenopiles</taxon>
        <taxon>Oomycota</taxon>
        <taxon>Peronosporomycetes</taxon>
        <taxon>Albuginales</taxon>
        <taxon>Albuginaceae</taxon>
        <taxon>Albugo</taxon>
    </lineage>
</organism>
<evidence type="ECO:0000313" key="3">
    <source>
        <dbReference type="Proteomes" id="UP000053237"/>
    </source>
</evidence>
<comment type="caution">
    <text evidence="2">The sequence shown here is derived from an EMBL/GenBank/DDBJ whole genome shotgun (WGS) entry which is preliminary data.</text>
</comment>
<sequence>MIHPYWLFLSVVCLRNAVTDAKDPVIITATFSVDSNLGECQFCLTNIAGVDRISLGSISTYYSNPPSATAILEAYGWVSSFQRAGIECQGKSKCGFVTMTGLEHVDIDSSLRNMNAPLCVLTDVQTTFECGICLQMVSGSHVIEKKQLVTHDRSEHYLHVLYTMQRDIFEPCSFSGICSGVNYEFDDSTCVNLINKLTKYHFSSVQVDHLDRPKPKPAKMRVAIKAIDHTTQRTSLCYNTSATFDRQTECLGCMALYSKGMAVLLVSQTTAAHESDQNDKKTEQLVFLTSNRSQRFIEKCKELCGSTTSKSKSKCLEAYKSSISYSTTVGKIYYNMAARNLRYNQIDQNTLSLAQPSNCMWVEHELNHGENCQTCLVYKAGYSVKRLYHIDFLISSKHNLPT</sequence>
<dbReference type="Proteomes" id="UP000053237">
    <property type="component" value="Unassembled WGS sequence"/>
</dbReference>
<name>A0A024GKL2_9STRA</name>
<feature type="chain" id="PRO_5001529678" description="C2H2-type domain-containing protein" evidence="1">
    <location>
        <begin position="22"/>
        <end position="402"/>
    </location>
</feature>
<keyword evidence="1" id="KW-0732">Signal</keyword>
<feature type="signal peptide" evidence="1">
    <location>
        <begin position="1"/>
        <end position="21"/>
    </location>
</feature>
<dbReference type="EMBL" id="CAIX01000162">
    <property type="protein sequence ID" value="CCI47274.1"/>
    <property type="molecule type" value="Genomic_DNA"/>
</dbReference>
<evidence type="ECO:0008006" key="4">
    <source>
        <dbReference type="Google" id="ProtNLM"/>
    </source>
</evidence>